<evidence type="ECO:0000313" key="1">
    <source>
        <dbReference type="EMBL" id="CFX97861.1"/>
    </source>
</evidence>
<dbReference type="InterPro" id="IPR003724">
    <property type="entry name" value="CblAdoTrfase_CobA"/>
</dbReference>
<dbReference type="PANTHER" id="PTHR46638:SF1">
    <property type="entry name" value="CORRINOID ADENOSYLTRANSFERASE"/>
    <property type="match status" value="1"/>
</dbReference>
<dbReference type="Gene3D" id="3.40.50.300">
    <property type="entry name" value="P-loop containing nucleotide triphosphate hydrolases"/>
    <property type="match status" value="1"/>
</dbReference>
<reference evidence="1 2" key="1">
    <citation type="submission" date="2015-03" db="EMBL/GenBank/DDBJ databases">
        <authorList>
            <person name="Murphy D."/>
        </authorList>
    </citation>
    <scope>NUCLEOTIDE SEQUENCE [LARGE SCALE GENOMIC DNA]</scope>
    <source>
        <strain evidence="1 2">OL-4</strain>
    </source>
</reference>
<accession>A0A0E4C9F3</accession>
<keyword evidence="2" id="KW-1185">Reference proteome</keyword>
<dbReference type="SUPFAM" id="SSF52540">
    <property type="entry name" value="P-loop containing nucleoside triphosphate hydrolases"/>
    <property type="match status" value="1"/>
</dbReference>
<dbReference type="Proteomes" id="UP000045545">
    <property type="component" value="Unassembled WGS sequence"/>
</dbReference>
<dbReference type="STRING" id="690567.2370"/>
<dbReference type="RefSeq" id="WP_242847555.1">
    <property type="nucleotide sequence ID" value="NZ_CGIH01000040.1"/>
</dbReference>
<dbReference type="InterPro" id="IPR027417">
    <property type="entry name" value="P-loop_NTPase"/>
</dbReference>
<dbReference type="EMBL" id="CGIH01000040">
    <property type="protein sequence ID" value="CFX97861.1"/>
    <property type="molecule type" value="Genomic_DNA"/>
</dbReference>
<name>A0A0E4C9F3_9FIRM</name>
<dbReference type="GO" id="GO:0009236">
    <property type="term" value="P:cobalamin biosynthetic process"/>
    <property type="evidence" value="ECO:0007669"/>
    <property type="project" value="InterPro"/>
</dbReference>
<dbReference type="PANTHER" id="PTHR46638">
    <property type="entry name" value="CORRINOID ADENOSYLTRANSFERASE"/>
    <property type="match status" value="1"/>
</dbReference>
<dbReference type="Pfam" id="PF02572">
    <property type="entry name" value="CobA_CobO_BtuR"/>
    <property type="match status" value="1"/>
</dbReference>
<dbReference type="PIRSF" id="PIRSF015617">
    <property type="entry name" value="Adensltrnsf_CobA"/>
    <property type="match status" value="1"/>
</dbReference>
<dbReference type="GO" id="GO:0005524">
    <property type="term" value="F:ATP binding"/>
    <property type="evidence" value="ECO:0007669"/>
    <property type="project" value="InterPro"/>
</dbReference>
<proteinExistence type="predicted"/>
<sequence length="187" mass="20625">MIQIYTGDGKGKTTAAFGLAMRAAGHGFKVRVIQFLKGSTYSGELAAADRLGIEVYQFGRTCPHAAVIKTGFMNCQRCGQCWVGLHEISDLDRHKTQMAWDLARDTVRAGQCDLLILDEILNAVKKDLVSLSDLSTWLSGIPPRPEVVLTGRNAPPELIEIADLVSEVKKIKHPYQADIKARRGIEY</sequence>
<gene>
    <name evidence="1" type="ORF">2370</name>
</gene>
<dbReference type="AlphaFoldDB" id="A0A0E4C9F3"/>
<organism evidence="1 2">
    <name type="scientific">Syntrophomonas zehnderi OL-4</name>
    <dbReference type="NCBI Taxonomy" id="690567"/>
    <lineage>
        <taxon>Bacteria</taxon>
        <taxon>Bacillati</taxon>
        <taxon>Bacillota</taxon>
        <taxon>Clostridia</taxon>
        <taxon>Eubacteriales</taxon>
        <taxon>Syntrophomonadaceae</taxon>
        <taxon>Syntrophomonas</taxon>
    </lineage>
</organism>
<dbReference type="CDD" id="cd00561">
    <property type="entry name" value="CobA_ACA"/>
    <property type="match status" value="1"/>
</dbReference>
<dbReference type="GO" id="GO:0008817">
    <property type="term" value="F:corrinoid adenosyltransferase activity"/>
    <property type="evidence" value="ECO:0007669"/>
    <property type="project" value="InterPro"/>
</dbReference>
<protein>
    <submittedName>
        <fullName evidence="1">Adenosylcobalamin biosynthesis, ATP:cob(I)alamin adenosyltransferase CobA/CobO/ButR</fullName>
    </submittedName>
</protein>
<keyword evidence="1" id="KW-0808">Transferase</keyword>
<evidence type="ECO:0000313" key="2">
    <source>
        <dbReference type="Proteomes" id="UP000045545"/>
    </source>
</evidence>